<reference evidence="2" key="1">
    <citation type="journal article" date="2014" name="Proc. Natl. Acad. Sci. U.S.A.">
        <title>Extensive sampling of basidiomycete genomes demonstrates inadequacy of the white-rot/brown-rot paradigm for wood decay fungi.</title>
        <authorList>
            <person name="Riley R."/>
            <person name="Salamov A.A."/>
            <person name="Brown D.W."/>
            <person name="Nagy L.G."/>
            <person name="Floudas D."/>
            <person name="Held B.W."/>
            <person name="Levasseur A."/>
            <person name="Lombard V."/>
            <person name="Morin E."/>
            <person name="Otillar R."/>
            <person name="Lindquist E.A."/>
            <person name="Sun H."/>
            <person name="LaButti K.M."/>
            <person name="Schmutz J."/>
            <person name="Jabbour D."/>
            <person name="Luo H."/>
            <person name="Baker S.E."/>
            <person name="Pisabarro A.G."/>
            <person name="Walton J.D."/>
            <person name="Blanchette R.A."/>
            <person name="Henrissat B."/>
            <person name="Martin F."/>
            <person name="Cullen D."/>
            <person name="Hibbett D.S."/>
            <person name="Grigoriev I.V."/>
        </authorList>
    </citation>
    <scope>NUCLEOTIDE SEQUENCE [LARGE SCALE GENOMIC DNA]</scope>
    <source>
        <strain evidence="2">CBS 339.88</strain>
    </source>
</reference>
<dbReference type="Proteomes" id="UP000027222">
    <property type="component" value="Unassembled WGS sequence"/>
</dbReference>
<proteinExistence type="predicted"/>
<accession>A0A067SK57</accession>
<dbReference type="HOGENOM" id="CLU_1635522_0_0_1"/>
<dbReference type="AlphaFoldDB" id="A0A067SK57"/>
<sequence length="162" mass="17780">MKIVASSTERLKVWIPSISTVQLGPATCLPARLHGYISITPRRLSCSSGILLSSWLHSCSNSDSGGRLSIVLVSVSRDKAVRVTEAAMIQSPSTTWSSSTNVWVITLTTARDRIKLRITRAFYVPAKYWPTFAWIGGPSAFLKPDIRLFDIVASQKCRSGIP</sequence>
<evidence type="ECO:0000313" key="1">
    <source>
        <dbReference type="EMBL" id="KDR71330.1"/>
    </source>
</evidence>
<keyword evidence="2" id="KW-1185">Reference proteome</keyword>
<organism evidence="1 2">
    <name type="scientific">Galerina marginata (strain CBS 339.88)</name>
    <dbReference type="NCBI Taxonomy" id="685588"/>
    <lineage>
        <taxon>Eukaryota</taxon>
        <taxon>Fungi</taxon>
        <taxon>Dikarya</taxon>
        <taxon>Basidiomycota</taxon>
        <taxon>Agaricomycotina</taxon>
        <taxon>Agaricomycetes</taxon>
        <taxon>Agaricomycetidae</taxon>
        <taxon>Agaricales</taxon>
        <taxon>Agaricineae</taxon>
        <taxon>Strophariaceae</taxon>
        <taxon>Galerina</taxon>
    </lineage>
</organism>
<protein>
    <submittedName>
        <fullName evidence="1">Uncharacterized protein</fullName>
    </submittedName>
</protein>
<name>A0A067SK57_GALM3</name>
<dbReference type="EMBL" id="KL142393">
    <property type="protein sequence ID" value="KDR71330.1"/>
    <property type="molecule type" value="Genomic_DNA"/>
</dbReference>
<evidence type="ECO:0000313" key="2">
    <source>
        <dbReference type="Proteomes" id="UP000027222"/>
    </source>
</evidence>
<gene>
    <name evidence="1" type="ORF">GALMADRAFT_144020</name>
</gene>